<evidence type="ECO:0000259" key="1">
    <source>
        <dbReference type="Pfam" id="PF15919"/>
    </source>
</evidence>
<dbReference type="Gene3D" id="3.30.160.250">
    <property type="match status" value="1"/>
</dbReference>
<reference evidence="2 5" key="2">
    <citation type="submission" date="2014-08" db="EMBL/GenBank/DDBJ databases">
        <authorList>
            <person name="Moulin Lionel"/>
        </authorList>
    </citation>
    <scope>NUCLEOTIDE SEQUENCE [LARGE SCALE GENOMIC DNA]</scope>
</reference>
<dbReference type="SUPFAM" id="SSF143100">
    <property type="entry name" value="TTHA1013/TTHA0281-like"/>
    <property type="match status" value="1"/>
</dbReference>
<dbReference type="Proteomes" id="UP000045285">
    <property type="component" value="Unassembled WGS sequence"/>
</dbReference>
<name>A0A090DLT5_MESPL</name>
<proteinExistence type="predicted"/>
<keyword evidence="4" id="KW-1185">Reference proteome</keyword>
<dbReference type="InterPro" id="IPR035069">
    <property type="entry name" value="TTHA1013/TTHA0281-like"/>
</dbReference>
<protein>
    <recommendedName>
        <fullName evidence="1">HicB-like antitoxin of toxin-antitoxin system domain-containing protein</fullName>
    </recommendedName>
</protein>
<sequence length="132" mass="14254">MKSYFALVEKDADSAFGIRFPDIPGCFSAADVPEDIVPNAVEALQLWAEDMPVPEPSSHEAIVSLPEIRTALSEGAYLVSVPLIDNDSAVVRANVTFERGVLRAIDAAARERGITRSAFLSSAARKEIEAKH</sequence>
<evidence type="ECO:0000313" key="5">
    <source>
        <dbReference type="Proteomes" id="UP000046122"/>
    </source>
</evidence>
<dbReference type="AlphaFoldDB" id="A0A090DLT5"/>
<organism evidence="2 4">
    <name type="scientific">Mesorhizobium plurifarium</name>
    <dbReference type="NCBI Taxonomy" id="69974"/>
    <lineage>
        <taxon>Bacteria</taxon>
        <taxon>Pseudomonadati</taxon>
        <taxon>Pseudomonadota</taxon>
        <taxon>Alphaproteobacteria</taxon>
        <taxon>Hyphomicrobiales</taxon>
        <taxon>Phyllobacteriaceae</taxon>
        <taxon>Mesorhizobium</taxon>
    </lineage>
</organism>
<dbReference type="EMBL" id="CCMZ01000016">
    <property type="protein sequence ID" value="CDX17226.1"/>
    <property type="molecule type" value="Genomic_DNA"/>
</dbReference>
<dbReference type="Proteomes" id="UP000046122">
    <property type="component" value="Unassembled WGS sequence"/>
</dbReference>
<accession>A0A090DLT5</accession>
<reference evidence="4" key="1">
    <citation type="submission" date="2014-08" db="EMBL/GenBank/DDBJ databases">
        <authorList>
            <person name="Moulin L."/>
        </authorList>
    </citation>
    <scope>NUCLEOTIDE SEQUENCE [LARGE SCALE GENOMIC DNA]</scope>
</reference>
<evidence type="ECO:0000313" key="3">
    <source>
        <dbReference type="EMBL" id="CDX56973.1"/>
    </source>
</evidence>
<dbReference type="InterPro" id="IPR031807">
    <property type="entry name" value="HicB-like"/>
</dbReference>
<dbReference type="Pfam" id="PF15919">
    <property type="entry name" value="HicB_lk_antitox"/>
    <property type="match status" value="1"/>
</dbReference>
<gene>
    <name evidence="2" type="ORF">MPL3356_230100</name>
    <name evidence="3" type="ORF">MPL3365_250077</name>
</gene>
<dbReference type="EMBL" id="CCNE01000018">
    <property type="protein sequence ID" value="CDX56973.1"/>
    <property type="molecule type" value="Genomic_DNA"/>
</dbReference>
<evidence type="ECO:0000313" key="2">
    <source>
        <dbReference type="EMBL" id="CDX17226.1"/>
    </source>
</evidence>
<feature type="domain" description="HicB-like antitoxin of toxin-antitoxin system" evidence="1">
    <location>
        <begin position="4"/>
        <end position="124"/>
    </location>
</feature>
<evidence type="ECO:0000313" key="4">
    <source>
        <dbReference type="Proteomes" id="UP000045285"/>
    </source>
</evidence>